<gene>
    <name evidence="1" type="ORF">P175DRAFT_0557294</name>
</gene>
<organism evidence="1 2">
    <name type="scientific">Aspergillus ochraceoroseus IBT 24754</name>
    <dbReference type="NCBI Taxonomy" id="1392256"/>
    <lineage>
        <taxon>Eukaryota</taxon>
        <taxon>Fungi</taxon>
        <taxon>Dikarya</taxon>
        <taxon>Ascomycota</taxon>
        <taxon>Pezizomycotina</taxon>
        <taxon>Eurotiomycetes</taxon>
        <taxon>Eurotiomycetidae</taxon>
        <taxon>Eurotiales</taxon>
        <taxon>Aspergillaceae</taxon>
        <taxon>Aspergillus</taxon>
        <taxon>Aspergillus subgen. Nidulantes</taxon>
    </lineage>
</organism>
<dbReference type="Proteomes" id="UP000244073">
    <property type="component" value="Unassembled WGS sequence"/>
</dbReference>
<dbReference type="VEuPathDB" id="FungiDB:P175DRAFT_0557294"/>
<reference evidence="1 2" key="1">
    <citation type="journal article" date="2018" name="Proc. Natl. Acad. Sci. U.S.A.">
        <title>Linking secondary metabolites to gene clusters through genome sequencing of six diverse Aspergillus species.</title>
        <authorList>
            <person name="Kaerboelling I."/>
            <person name="Vesth T.C."/>
            <person name="Frisvad J.C."/>
            <person name="Nybo J.L."/>
            <person name="Theobald S."/>
            <person name="Kuo A."/>
            <person name="Bowyer P."/>
            <person name="Matsuda Y."/>
            <person name="Mondo S."/>
            <person name="Lyhne E.K."/>
            <person name="Kogle M.E."/>
            <person name="Clum A."/>
            <person name="Lipzen A."/>
            <person name="Salamov A."/>
            <person name="Ngan C.Y."/>
            <person name="Daum C."/>
            <person name="Chiniquy J."/>
            <person name="Barry K."/>
            <person name="LaButti K."/>
            <person name="Haridas S."/>
            <person name="Simmons B.A."/>
            <person name="Magnuson J.K."/>
            <person name="Mortensen U.H."/>
            <person name="Larsen T.O."/>
            <person name="Grigoriev I.V."/>
            <person name="Baker S.E."/>
            <person name="Andersen M.R."/>
        </authorList>
    </citation>
    <scope>NUCLEOTIDE SEQUENCE [LARGE SCALE GENOMIC DNA]</scope>
    <source>
        <strain evidence="1 2">IBT 24754</strain>
    </source>
</reference>
<evidence type="ECO:0000313" key="1">
    <source>
        <dbReference type="EMBL" id="PTU20609.1"/>
    </source>
</evidence>
<sequence>MKAWFLDKAQNDEAVEYLVSHQIASGLSYGVFDKEYKFNRPQSAPSGGALCWDAEEEQDGNVVPFPDVKQALTQIYIHLQ</sequence>
<dbReference type="GeneID" id="63817646"/>
<evidence type="ECO:0000313" key="2">
    <source>
        <dbReference type="Proteomes" id="UP000244073"/>
    </source>
</evidence>
<name>A0A2T5LWE9_9EURO</name>
<proteinExistence type="predicted"/>
<dbReference type="AlphaFoldDB" id="A0A2T5LWE9"/>
<dbReference type="RefSeq" id="XP_040752001.1">
    <property type="nucleotide sequence ID" value="XM_040900762.1"/>
</dbReference>
<accession>A0A2T5LWE9</accession>
<comment type="caution">
    <text evidence="1">The sequence shown here is derived from an EMBL/GenBank/DDBJ whole genome shotgun (WGS) entry which is preliminary data.</text>
</comment>
<dbReference type="EMBL" id="MSFN02000004">
    <property type="protein sequence ID" value="PTU20609.1"/>
    <property type="molecule type" value="Genomic_DNA"/>
</dbReference>
<dbReference type="OrthoDB" id="5169850at2759"/>
<protein>
    <submittedName>
        <fullName evidence="1">Uncharacterized protein</fullName>
    </submittedName>
</protein>